<proteinExistence type="inferred from homology"/>
<evidence type="ECO:0000313" key="8">
    <source>
        <dbReference type="EMBL" id="MBN7797130.1"/>
    </source>
</evidence>
<dbReference type="GO" id="GO:0006310">
    <property type="term" value="P:DNA recombination"/>
    <property type="evidence" value="ECO:0007669"/>
    <property type="project" value="UniProtKB-KW"/>
</dbReference>
<dbReference type="Pfam" id="PF02646">
    <property type="entry name" value="RmuC"/>
    <property type="match status" value="1"/>
</dbReference>
<name>A0A939IM37_9GAMM</name>
<dbReference type="PANTHER" id="PTHR30563:SF0">
    <property type="entry name" value="DNA RECOMBINATION PROTEIN RMUC"/>
    <property type="match status" value="1"/>
</dbReference>
<dbReference type="PANTHER" id="PTHR30563">
    <property type="entry name" value="DNA RECOMBINATION PROTEIN RMUC"/>
    <property type="match status" value="1"/>
</dbReference>
<dbReference type="EMBL" id="JAFKCZ010000007">
    <property type="protein sequence ID" value="MBN7797130.1"/>
    <property type="molecule type" value="Genomic_DNA"/>
</dbReference>
<feature type="compositionally biased region" description="Basic and acidic residues" evidence="6">
    <location>
        <begin position="461"/>
        <end position="473"/>
    </location>
</feature>
<keyword evidence="9" id="KW-1185">Reference proteome</keyword>
<evidence type="ECO:0000256" key="3">
    <source>
        <dbReference type="ARBA" id="ARBA00023054"/>
    </source>
</evidence>
<accession>A0A939IM37</accession>
<protein>
    <submittedName>
        <fullName evidence="8">DNA recombination protein RmuC</fullName>
    </submittedName>
</protein>
<keyword evidence="7" id="KW-1133">Transmembrane helix</keyword>
<dbReference type="AlphaFoldDB" id="A0A939IM37"/>
<keyword evidence="7" id="KW-0812">Transmembrane</keyword>
<evidence type="ECO:0000256" key="1">
    <source>
        <dbReference type="ARBA" id="ARBA00003416"/>
    </source>
</evidence>
<evidence type="ECO:0000256" key="6">
    <source>
        <dbReference type="SAM" id="MobiDB-lite"/>
    </source>
</evidence>
<feature type="coiled-coil region" evidence="5">
    <location>
        <begin position="74"/>
        <end position="115"/>
    </location>
</feature>
<feature type="region of interest" description="Disordered" evidence="6">
    <location>
        <begin position="446"/>
        <end position="490"/>
    </location>
</feature>
<evidence type="ECO:0000256" key="7">
    <source>
        <dbReference type="SAM" id="Phobius"/>
    </source>
</evidence>
<sequence>MARTISGKLARLYPTGQATGTRRQAARRAVQASKLVATLKGSRMPFAEFQILLAVSGLAAGLLLATFGWLLHRLRGQQRQRRALTRQLQEINQRYQALQREHARLQAGSEEREKQHRAQVGLLNEHRAQLKQEFEHLAHRIFENRSEQFSRQSQQSLEALLKPFREQINGFQQRIDQVHTESVKGQASLEGELRKVLEVGLQMNEQAGNLSAALKGDKKLSGNWGEFQLERSLQLAGLEAGDHYQAQAALRDESGRRRLPDFLVKLPDGKHLVIDSKVSLVDYERAVAADSDTDRAAALTAHGQAVRRHIDDLAAKDYAQLPQLDSPDFVLMFMPVEPAYIEALRHNRELFNYGYERGVVLVSHTTLMPLLRTIANLWMVERSNREAREIGRRAGEIYNQVCLVAERLHRLGNTLRSAGNHYNDTVRALVGKQGLQGKVERFGQLSGQSRRQMTEVTPIHADLEQDRLRDADKSTPAQPPLASSDKFTNT</sequence>
<comment type="function">
    <text evidence="1">Involved in DNA recombination.</text>
</comment>
<feature type="transmembrane region" description="Helical" evidence="7">
    <location>
        <begin position="49"/>
        <end position="71"/>
    </location>
</feature>
<keyword evidence="3 5" id="KW-0175">Coiled coil</keyword>
<organism evidence="8 9">
    <name type="scientific">Parahaliea mediterranea</name>
    <dbReference type="NCBI Taxonomy" id="651086"/>
    <lineage>
        <taxon>Bacteria</taxon>
        <taxon>Pseudomonadati</taxon>
        <taxon>Pseudomonadota</taxon>
        <taxon>Gammaproteobacteria</taxon>
        <taxon>Cellvibrionales</taxon>
        <taxon>Halieaceae</taxon>
        <taxon>Parahaliea</taxon>
    </lineage>
</organism>
<evidence type="ECO:0000313" key="9">
    <source>
        <dbReference type="Proteomes" id="UP000664303"/>
    </source>
</evidence>
<comment type="caution">
    <text evidence="8">The sequence shown here is derived from an EMBL/GenBank/DDBJ whole genome shotgun (WGS) entry which is preliminary data.</text>
</comment>
<evidence type="ECO:0000256" key="5">
    <source>
        <dbReference type="SAM" id="Coils"/>
    </source>
</evidence>
<keyword evidence="4" id="KW-0233">DNA recombination</keyword>
<evidence type="ECO:0000256" key="4">
    <source>
        <dbReference type="ARBA" id="ARBA00023172"/>
    </source>
</evidence>
<comment type="similarity">
    <text evidence="2">Belongs to the RmuC family.</text>
</comment>
<dbReference type="InterPro" id="IPR003798">
    <property type="entry name" value="DNA_recombination_RmuC"/>
</dbReference>
<keyword evidence="7" id="KW-0472">Membrane</keyword>
<evidence type="ECO:0000256" key="2">
    <source>
        <dbReference type="ARBA" id="ARBA00009840"/>
    </source>
</evidence>
<gene>
    <name evidence="8" type="primary">rmuC</name>
    <name evidence="8" type="ORF">JYP50_11035</name>
</gene>
<dbReference type="Proteomes" id="UP000664303">
    <property type="component" value="Unassembled WGS sequence"/>
</dbReference>
<reference evidence="8" key="1">
    <citation type="submission" date="2021-02" db="EMBL/GenBank/DDBJ databases">
        <title>PHA producing bacteria isolated from coastal sediment in Guangdong, Shenzhen.</title>
        <authorList>
            <person name="Zheng W."/>
            <person name="Yu S."/>
            <person name="Huang Y."/>
        </authorList>
    </citation>
    <scope>NUCLEOTIDE SEQUENCE</scope>
    <source>
        <strain evidence="8">TN14-10</strain>
    </source>
</reference>
<feature type="compositionally biased region" description="Polar residues" evidence="6">
    <location>
        <begin position="446"/>
        <end position="455"/>
    </location>
</feature>